<gene>
    <name evidence="1" type="ORF">COT42_06225</name>
</gene>
<reference evidence="1 2" key="1">
    <citation type="submission" date="2017-09" db="EMBL/GenBank/DDBJ databases">
        <title>Depth-based differentiation of microbial function through sediment-hosted aquifers and enrichment of novel symbionts in the deep terrestrial subsurface.</title>
        <authorList>
            <person name="Probst A.J."/>
            <person name="Ladd B."/>
            <person name="Jarett J.K."/>
            <person name="Geller-Mcgrath D.E."/>
            <person name="Sieber C.M."/>
            <person name="Emerson J.B."/>
            <person name="Anantharaman K."/>
            <person name="Thomas B.C."/>
            <person name="Malmstrom R."/>
            <person name="Stieglmeier M."/>
            <person name="Klingl A."/>
            <person name="Woyke T."/>
            <person name="Ryan C.M."/>
            <person name="Banfield J.F."/>
        </authorList>
    </citation>
    <scope>NUCLEOTIDE SEQUENCE [LARGE SCALE GENOMIC DNA]</scope>
    <source>
        <strain evidence="1">CG08_land_8_20_14_0_20_45_16</strain>
    </source>
</reference>
<name>A0A2H0XVZ4_UNCSA</name>
<protein>
    <recommendedName>
        <fullName evidence="3">YkgJ family cysteine cluster protein</fullName>
    </recommendedName>
</protein>
<evidence type="ECO:0008006" key="3">
    <source>
        <dbReference type="Google" id="ProtNLM"/>
    </source>
</evidence>
<evidence type="ECO:0000313" key="2">
    <source>
        <dbReference type="Proteomes" id="UP000231343"/>
    </source>
</evidence>
<organism evidence="1 2">
    <name type="scientific">Candidatus Saganbacteria bacterium CG08_land_8_20_14_0_20_45_16</name>
    <dbReference type="NCBI Taxonomy" id="2014293"/>
    <lineage>
        <taxon>Bacteria</taxon>
        <taxon>Bacillati</taxon>
        <taxon>Saganbacteria</taxon>
    </lineage>
</organism>
<dbReference type="EMBL" id="PEYM01000102">
    <property type="protein sequence ID" value="PIS29092.1"/>
    <property type="molecule type" value="Genomic_DNA"/>
</dbReference>
<accession>A0A2H0XVZ4</accession>
<comment type="caution">
    <text evidence="1">The sequence shown here is derived from an EMBL/GenBank/DDBJ whole genome shotgun (WGS) entry which is preliminary data.</text>
</comment>
<dbReference type="AlphaFoldDB" id="A0A2H0XVZ4"/>
<sequence>MRLLKRAIISVVLLDNFLTNLLKKLFFPSHWKLAGQCRQCGVCCQEILLKMTERQISSKFFTNLAIRWISWLFDFVLLRVDYEYNYLVFTCQHRCNEGRCGNYFWRPSICRNYPLVDYFEEPKLLPGCGFYAVKRAG</sequence>
<proteinExistence type="predicted"/>
<dbReference type="Proteomes" id="UP000231343">
    <property type="component" value="Unassembled WGS sequence"/>
</dbReference>
<evidence type="ECO:0000313" key="1">
    <source>
        <dbReference type="EMBL" id="PIS29092.1"/>
    </source>
</evidence>